<feature type="region of interest" description="Disordered" evidence="6">
    <location>
        <begin position="464"/>
        <end position="557"/>
    </location>
</feature>
<feature type="domain" description="Phosphatase tensin-type" evidence="8">
    <location>
        <begin position="134"/>
        <end position="313"/>
    </location>
</feature>
<dbReference type="InterPro" id="IPR029023">
    <property type="entry name" value="Tensin_phosphatase"/>
</dbReference>
<evidence type="ECO:0000256" key="4">
    <source>
        <dbReference type="ARBA" id="ARBA00022912"/>
    </source>
</evidence>
<dbReference type="SMART" id="SM01326">
    <property type="entry name" value="PTEN_C2"/>
    <property type="match status" value="1"/>
</dbReference>
<dbReference type="InterPro" id="IPR029021">
    <property type="entry name" value="Prot-tyrosine_phosphatase-like"/>
</dbReference>
<dbReference type="InterPro" id="IPR016130">
    <property type="entry name" value="Tyr_Pase_AS"/>
</dbReference>
<feature type="compositionally biased region" description="Low complexity" evidence="6">
    <location>
        <begin position="544"/>
        <end position="554"/>
    </location>
</feature>
<dbReference type="InterPro" id="IPR051281">
    <property type="entry name" value="Dual-spec_lipid-protein_phosph"/>
</dbReference>
<dbReference type="PROSITE" id="PS00383">
    <property type="entry name" value="TYR_PHOSPHATASE_1"/>
    <property type="match status" value="1"/>
</dbReference>
<keyword evidence="11" id="KW-1185">Reference proteome</keyword>
<dbReference type="OrthoDB" id="266663at2759"/>
<sequence>MEKQEVELQSPSSQSTSPENTKSDASVQNQNVDPSTQNQSAPSMFSSWTRSFKTLQPTSQQGPQAQTTTQSAFTRIRSGLGLNFSATPSDTSAKSEASGSSIIESLTKGIVDTSVSAVKAVQVKARHMVSQNKRRFQEDGFDLDMTYITDNIIAMGFPAGDLSSGLFGYIEGFYRNHMEEVIRFFESRHTGKYKVYNLCSERLYDASLLEGKVACFPFDDHNCPPLGLIKAFCESSSLWLAEDPQNVVVVHCKAGMGRTGLMISSLLLYLKLFPTSEECIYFFNRKRCIDGKGLVLPSQIRYVEYFEHILLNLKGEVPAGRRCMLRGFRLHNCPNWIRPSITVSNHNGVLFSTKKHASTKDLNPAEFWFKSPKKGIVVFGLPGELGLAEVTGDFKVHFQDRQGDFYFWLNTTMAENRKMLNPEDLDGFDKRKLPSPGFQLEVVLLDYDGSEPLKPTLANVRKFLKPTEKVPPRESKPAPQNTDKSISDQDKDKVFSDSDGEGNRSNKNKGVKDLSLPDEAPQSKISQVMQGISLKGPVTDVKENNASGNSSSANDFKAIAADTSVFSFGDDEDYESE</sequence>
<dbReference type="GO" id="GO:0016314">
    <property type="term" value="F:phosphatidylinositol-3,4,5-trisphosphate 3-phosphatase activity"/>
    <property type="evidence" value="ECO:0007669"/>
    <property type="project" value="UniProtKB-EC"/>
</dbReference>
<feature type="compositionally biased region" description="Basic and acidic residues" evidence="6">
    <location>
        <begin position="465"/>
        <end position="476"/>
    </location>
</feature>
<comment type="similarity">
    <text evidence="2">Belongs to the PTEN phosphatase protein family.</text>
</comment>
<accession>A0A833VPU2</accession>
<evidence type="ECO:0000256" key="3">
    <source>
        <dbReference type="ARBA" id="ARBA00022801"/>
    </source>
</evidence>
<feature type="compositionally biased region" description="Polar residues" evidence="6">
    <location>
        <begin position="7"/>
        <end position="46"/>
    </location>
</feature>
<protein>
    <submittedName>
        <fullName evidence="10">Phosphatidylinositol 3,4,5-trisphosphate phosphatase PTEN-like protein</fullName>
    </submittedName>
</protein>
<dbReference type="InterPro" id="IPR055183">
    <property type="entry name" value="PTEN2A/B_C2"/>
</dbReference>
<organism evidence="10 11">
    <name type="scientific">Carex littledalei</name>
    <dbReference type="NCBI Taxonomy" id="544730"/>
    <lineage>
        <taxon>Eukaryota</taxon>
        <taxon>Viridiplantae</taxon>
        <taxon>Streptophyta</taxon>
        <taxon>Embryophyta</taxon>
        <taxon>Tracheophyta</taxon>
        <taxon>Spermatophyta</taxon>
        <taxon>Magnoliopsida</taxon>
        <taxon>Liliopsida</taxon>
        <taxon>Poales</taxon>
        <taxon>Cyperaceae</taxon>
        <taxon>Cyperoideae</taxon>
        <taxon>Cariceae</taxon>
        <taxon>Carex</taxon>
        <taxon>Carex subgen. Euthyceras</taxon>
    </lineage>
</organism>
<dbReference type="FunFam" id="3.90.190.10:FF:000053">
    <property type="entry name" value="Phosphatidylinositol 3,4,5-trisphosphate 3-phosphatase TPTE2"/>
    <property type="match status" value="1"/>
</dbReference>
<dbReference type="PANTHER" id="PTHR12305:SF96">
    <property type="entry name" value="PHOSPHATIDYLINOSITOL 3,4,5-TRISPHOSPHATE 3-PHOSPHATASE AND PROTEIN-TYROSINE-PHOSPHATASE PTEN2A"/>
    <property type="match status" value="1"/>
</dbReference>
<dbReference type="PROSITE" id="PS51182">
    <property type="entry name" value="C2_TENSIN"/>
    <property type="match status" value="1"/>
</dbReference>
<keyword evidence="5" id="KW-0443">Lipid metabolism</keyword>
<dbReference type="InterPro" id="IPR035892">
    <property type="entry name" value="C2_domain_sf"/>
</dbReference>
<dbReference type="AlphaFoldDB" id="A0A833VPU2"/>
<evidence type="ECO:0000256" key="5">
    <source>
        <dbReference type="ARBA" id="ARBA00023098"/>
    </source>
</evidence>
<keyword evidence="4" id="KW-0904">Protein phosphatase</keyword>
<dbReference type="Pfam" id="PF22918">
    <property type="entry name" value="PTEN2_C2"/>
    <property type="match status" value="1"/>
</dbReference>
<evidence type="ECO:0000256" key="1">
    <source>
        <dbReference type="ARBA" id="ARBA00000536"/>
    </source>
</evidence>
<feature type="region of interest" description="Disordered" evidence="6">
    <location>
        <begin position="1"/>
        <end position="46"/>
    </location>
</feature>
<evidence type="ECO:0000259" key="9">
    <source>
        <dbReference type="PROSITE" id="PS51182"/>
    </source>
</evidence>
<dbReference type="Proteomes" id="UP000623129">
    <property type="component" value="Unassembled WGS sequence"/>
</dbReference>
<feature type="domain" description="C2 tensin-type" evidence="9">
    <location>
        <begin position="320"/>
        <end position="447"/>
    </location>
</feature>
<dbReference type="InterPro" id="IPR045101">
    <property type="entry name" value="PTP_PTEN"/>
</dbReference>
<dbReference type="GO" id="GO:0004721">
    <property type="term" value="F:phosphoprotein phosphatase activity"/>
    <property type="evidence" value="ECO:0007669"/>
    <property type="project" value="UniProtKB-KW"/>
</dbReference>
<dbReference type="Pfam" id="PF22785">
    <property type="entry name" value="Tc-R-P"/>
    <property type="match status" value="1"/>
</dbReference>
<comment type="caution">
    <text evidence="10">The sequence shown here is derived from an EMBL/GenBank/DDBJ whole genome shotgun (WGS) entry which is preliminary data.</text>
</comment>
<reference evidence="10" key="1">
    <citation type="submission" date="2020-01" db="EMBL/GenBank/DDBJ databases">
        <title>Genome sequence of Kobresia littledalei, the first chromosome-level genome in the family Cyperaceae.</title>
        <authorList>
            <person name="Qu G."/>
        </authorList>
    </citation>
    <scope>NUCLEOTIDE SEQUENCE</scope>
    <source>
        <strain evidence="10">C.B.Clarke</strain>
        <tissue evidence="10">Leaf</tissue>
    </source>
</reference>
<dbReference type="PROSITE" id="PS51181">
    <property type="entry name" value="PPASE_TENSIN"/>
    <property type="match status" value="1"/>
</dbReference>
<dbReference type="InterPro" id="IPR000387">
    <property type="entry name" value="Tyr_Pase_dom"/>
</dbReference>
<evidence type="ECO:0000313" key="10">
    <source>
        <dbReference type="EMBL" id="KAF3330643.1"/>
    </source>
</evidence>
<dbReference type="GO" id="GO:0005829">
    <property type="term" value="C:cytosol"/>
    <property type="evidence" value="ECO:0007669"/>
    <property type="project" value="TreeGrafter"/>
</dbReference>
<dbReference type="PANTHER" id="PTHR12305">
    <property type="entry name" value="PHOSPHATASE WITH HOMOLOGY TO TENSIN"/>
    <property type="match status" value="1"/>
</dbReference>
<dbReference type="SUPFAM" id="SSF49562">
    <property type="entry name" value="C2 domain (Calcium/lipid-binding domain, CaLB)"/>
    <property type="match status" value="1"/>
</dbReference>
<feature type="compositionally biased region" description="Basic and acidic residues" evidence="6">
    <location>
        <begin position="485"/>
        <end position="504"/>
    </location>
</feature>
<proteinExistence type="inferred from homology"/>
<dbReference type="CDD" id="cd14509">
    <property type="entry name" value="PTP_PTEN"/>
    <property type="match status" value="1"/>
</dbReference>
<dbReference type="InterPro" id="IPR014020">
    <property type="entry name" value="Tensin_C2-dom"/>
</dbReference>
<dbReference type="SUPFAM" id="SSF52799">
    <property type="entry name" value="(Phosphotyrosine protein) phosphatases II"/>
    <property type="match status" value="1"/>
</dbReference>
<dbReference type="EMBL" id="SWLB01000013">
    <property type="protein sequence ID" value="KAF3330643.1"/>
    <property type="molecule type" value="Genomic_DNA"/>
</dbReference>
<feature type="domain" description="Tyrosine specific protein phosphatases" evidence="7">
    <location>
        <begin position="226"/>
        <end position="287"/>
    </location>
</feature>
<keyword evidence="3" id="KW-0378">Hydrolase</keyword>
<dbReference type="GO" id="GO:0006629">
    <property type="term" value="P:lipid metabolic process"/>
    <property type="evidence" value="ECO:0007669"/>
    <property type="project" value="UniProtKB-KW"/>
</dbReference>
<dbReference type="Gene3D" id="3.90.190.10">
    <property type="entry name" value="Protein tyrosine phosphatase superfamily"/>
    <property type="match status" value="1"/>
</dbReference>
<evidence type="ECO:0000256" key="6">
    <source>
        <dbReference type="SAM" id="MobiDB-lite"/>
    </source>
</evidence>
<dbReference type="PROSITE" id="PS50056">
    <property type="entry name" value="TYR_PHOSPHATASE_2"/>
    <property type="match status" value="1"/>
</dbReference>
<evidence type="ECO:0000259" key="7">
    <source>
        <dbReference type="PROSITE" id="PS50056"/>
    </source>
</evidence>
<evidence type="ECO:0000256" key="2">
    <source>
        <dbReference type="ARBA" id="ARBA00007881"/>
    </source>
</evidence>
<name>A0A833VPU2_9POAL</name>
<evidence type="ECO:0000313" key="11">
    <source>
        <dbReference type="Proteomes" id="UP000623129"/>
    </source>
</evidence>
<gene>
    <name evidence="10" type="ORF">FCM35_KLT03997</name>
</gene>
<evidence type="ECO:0000259" key="8">
    <source>
        <dbReference type="PROSITE" id="PS51181"/>
    </source>
</evidence>
<comment type="catalytic activity">
    <reaction evidence="1">
        <text>a 1,2-diacyl-sn-glycero-3-phospho-(1D-myo-inositol-3,4,5-trisphosphate) + H2O = a 1,2-diacyl-sn-glycero-3-phospho-(1D-myo-inositol-4,5-bisphosphate) + phosphate</text>
        <dbReference type="Rhea" id="RHEA:25017"/>
        <dbReference type="ChEBI" id="CHEBI:15377"/>
        <dbReference type="ChEBI" id="CHEBI:43474"/>
        <dbReference type="ChEBI" id="CHEBI:57836"/>
        <dbReference type="ChEBI" id="CHEBI:58456"/>
        <dbReference type="EC" id="3.1.3.67"/>
    </reaction>
</comment>